<keyword evidence="2" id="KW-1185">Reference proteome</keyword>
<gene>
    <name evidence="3" type="primary">LOC139036565</name>
</gene>
<dbReference type="GeneID" id="139036565"/>
<feature type="region of interest" description="Disordered" evidence="1">
    <location>
        <begin position="88"/>
        <end position="117"/>
    </location>
</feature>
<dbReference type="RefSeq" id="XP_070328123.1">
    <property type="nucleotide sequence ID" value="XM_070472022.1"/>
</dbReference>
<protein>
    <submittedName>
        <fullName evidence="3">Uncharacterized protein</fullName>
    </submittedName>
</protein>
<feature type="compositionally biased region" description="Basic and acidic residues" evidence="1">
    <location>
        <begin position="159"/>
        <end position="174"/>
    </location>
</feature>
<evidence type="ECO:0000256" key="1">
    <source>
        <dbReference type="SAM" id="MobiDB-lite"/>
    </source>
</evidence>
<reference evidence="2" key="1">
    <citation type="journal article" date="2022" name="J. Hered.">
        <title>A De Novo Chromosome-Level Genome Assembly of the White-Tailed Deer, Odocoileus Virginianus.</title>
        <authorList>
            <person name="London E.W."/>
            <person name="Roca A.L."/>
            <person name="Novakofski J.E."/>
            <person name="Mateus-Pinilla N.E."/>
        </authorList>
    </citation>
    <scope>NUCLEOTIDE SEQUENCE [LARGE SCALE GENOMIC DNA]</scope>
</reference>
<evidence type="ECO:0000313" key="2">
    <source>
        <dbReference type="Proteomes" id="UP001652640"/>
    </source>
</evidence>
<feature type="compositionally biased region" description="Pro residues" evidence="1">
    <location>
        <begin position="100"/>
        <end position="117"/>
    </location>
</feature>
<dbReference type="Proteomes" id="UP001652640">
    <property type="component" value="Chromosome 9"/>
</dbReference>
<proteinExistence type="predicted"/>
<feature type="region of interest" description="Disordered" evidence="1">
    <location>
        <begin position="152"/>
        <end position="175"/>
    </location>
</feature>
<sequence length="217" mass="22507">MACGGGVVCVGCAPGPRLAAGDNPKGSHLGTHNGNTWVSSFQWTDFREQVPPGNFRFLLHLLGTRLQRGLLPRPAYFLLPAPPLAPPPHCRPLLPSSDPSSPPQTPPPNPPSGPAPHLPLPVPFNCWIVGAALPPAAGRGRGSSVDFHGVPWAGTGAERGGRVDARTPGRERAGGCDAALGRARRGGRGRISADVGRRGPAAVPVGLVVPPPRVRKQ</sequence>
<reference evidence="3" key="2">
    <citation type="submission" date="2025-08" db="UniProtKB">
        <authorList>
            <consortium name="RefSeq"/>
        </authorList>
    </citation>
    <scope>IDENTIFICATION</scope>
    <source>
        <tissue evidence="3">Tongue muscle</tissue>
    </source>
</reference>
<name>A0ABM4IJY0_ODOVR</name>
<organism evidence="2 3">
    <name type="scientific">Odocoileus virginianus</name>
    <name type="common">White-tailed deer</name>
    <dbReference type="NCBI Taxonomy" id="9874"/>
    <lineage>
        <taxon>Eukaryota</taxon>
        <taxon>Metazoa</taxon>
        <taxon>Chordata</taxon>
        <taxon>Craniata</taxon>
        <taxon>Vertebrata</taxon>
        <taxon>Euteleostomi</taxon>
        <taxon>Mammalia</taxon>
        <taxon>Eutheria</taxon>
        <taxon>Laurasiatheria</taxon>
        <taxon>Artiodactyla</taxon>
        <taxon>Ruminantia</taxon>
        <taxon>Pecora</taxon>
        <taxon>Cervidae</taxon>
        <taxon>Odocoileinae</taxon>
        <taxon>Odocoileus</taxon>
    </lineage>
</organism>
<evidence type="ECO:0000313" key="3">
    <source>
        <dbReference type="RefSeq" id="XP_070328123.1"/>
    </source>
</evidence>
<accession>A0ABM4IJY0</accession>